<proteinExistence type="predicted"/>
<dbReference type="PANTHER" id="PTHR10177">
    <property type="entry name" value="CYCLINS"/>
    <property type="match status" value="1"/>
</dbReference>
<dbReference type="Gene3D" id="1.10.472.10">
    <property type="entry name" value="Cyclin-like"/>
    <property type="match status" value="2"/>
</dbReference>
<dbReference type="InterPro" id="IPR036915">
    <property type="entry name" value="Cyclin-like_sf"/>
</dbReference>
<evidence type="ECO:0000256" key="2">
    <source>
        <dbReference type="SAM" id="MobiDB-lite"/>
    </source>
</evidence>
<dbReference type="Proteomes" id="UP000654075">
    <property type="component" value="Unassembled WGS sequence"/>
</dbReference>
<keyword evidence="1" id="KW-0195">Cyclin</keyword>
<feature type="region of interest" description="Disordered" evidence="2">
    <location>
        <begin position="533"/>
        <end position="585"/>
    </location>
</feature>
<protein>
    <recommendedName>
        <fullName evidence="3">Cyclin C-terminal domain-containing protein</fullName>
    </recommendedName>
</protein>
<dbReference type="EMBL" id="CAJNNV010028292">
    <property type="protein sequence ID" value="CAE8624006.1"/>
    <property type="molecule type" value="Genomic_DNA"/>
</dbReference>
<dbReference type="SMART" id="SM01332">
    <property type="entry name" value="Cyclin_C"/>
    <property type="match status" value="1"/>
</dbReference>
<dbReference type="AlphaFoldDB" id="A0A813GCP2"/>
<dbReference type="InterPro" id="IPR006671">
    <property type="entry name" value="Cyclin_N"/>
</dbReference>
<dbReference type="InterPro" id="IPR004367">
    <property type="entry name" value="Cyclin_C-dom"/>
</dbReference>
<dbReference type="InterPro" id="IPR039361">
    <property type="entry name" value="Cyclin"/>
</dbReference>
<dbReference type="Pfam" id="PF00134">
    <property type="entry name" value="Cyclin_N"/>
    <property type="match status" value="1"/>
</dbReference>
<feature type="domain" description="Cyclin C-terminal" evidence="3">
    <location>
        <begin position="210"/>
        <end position="347"/>
    </location>
</feature>
<comment type="caution">
    <text evidence="4">The sequence shown here is derived from an EMBL/GenBank/DDBJ whole genome shotgun (WGS) entry which is preliminary data.</text>
</comment>
<evidence type="ECO:0000259" key="3">
    <source>
        <dbReference type="SMART" id="SM01332"/>
    </source>
</evidence>
<reference evidence="4" key="1">
    <citation type="submission" date="2021-02" db="EMBL/GenBank/DDBJ databases">
        <authorList>
            <person name="Dougan E. K."/>
            <person name="Rhodes N."/>
            <person name="Thang M."/>
            <person name="Chan C."/>
        </authorList>
    </citation>
    <scope>NUCLEOTIDE SEQUENCE</scope>
</reference>
<evidence type="ECO:0000313" key="4">
    <source>
        <dbReference type="EMBL" id="CAE8624006.1"/>
    </source>
</evidence>
<keyword evidence="5" id="KW-1185">Reference proteome</keyword>
<gene>
    <name evidence="4" type="ORF">PGLA1383_LOCUS41199</name>
</gene>
<evidence type="ECO:0000313" key="5">
    <source>
        <dbReference type="Proteomes" id="UP000654075"/>
    </source>
</evidence>
<organism evidence="4 5">
    <name type="scientific">Polarella glacialis</name>
    <name type="common">Dinoflagellate</name>
    <dbReference type="NCBI Taxonomy" id="89957"/>
    <lineage>
        <taxon>Eukaryota</taxon>
        <taxon>Sar</taxon>
        <taxon>Alveolata</taxon>
        <taxon>Dinophyceae</taxon>
        <taxon>Suessiales</taxon>
        <taxon>Suessiaceae</taxon>
        <taxon>Polarella</taxon>
    </lineage>
</organism>
<dbReference type="SUPFAM" id="SSF47954">
    <property type="entry name" value="Cyclin-like"/>
    <property type="match status" value="2"/>
</dbReference>
<name>A0A813GCP2_POLGL</name>
<evidence type="ECO:0000256" key="1">
    <source>
        <dbReference type="ARBA" id="ARBA00023127"/>
    </source>
</evidence>
<accession>A0A813GCP2</accession>
<dbReference type="OrthoDB" id="1736837at2759"/>
<sequence>MAIREPTSARVTPTVAWGTLSTPCPSPVRTREPAVFDEQLTPPSLENPSQLSRFFASLRHLPSPEDRTQASLADVADSACRSLHHASQKHKPCAKMLLEGLNMADRQETLVWLVQAFDVMHFSDSLLYDTALLLDRYYACLPREDIRSGESQRKLLAAVCMALKTGSNAETQLPLRQVVTHLGHGQVPFDEVMSAELAMLRKLRFDVGTPTARDFLEALSTRLSVFRVSDACRSLAEFLLQLSLMDAVLHYRYPHAVLAASALYLALSTTRAPAAAHMALLEDLALHCPEAALPTCPSSSSLAQCVAALHSLWNRSTSGAERSLYSRDLYSKFAKANFQEVSKVQPPLTPPAILQVVQQSLAAQNVLTVQNVPASSSTVQVQDEVEEAVSIVHHSLASDFGAYSSGDHMEERRCAHCRSCDRTWLLPEPHGGLCTDCNMPVEVVFAMEASSNSSRDPQQWATTLAARLRSTAESSWKVRCVLARHGWAQGRFRRLPDREQLLRDLHRASRGTRPSSSSLAAAAAAAVVAAERGVSNKENHAPSRGNCNQQVAEGGQRRQRASSWCGQRSTRSSDQSHRGMVTRSP</sequence>
<feature type="compositionally biased region" description="Polar residues" evidence="2">
    <location>
        <begin position="561"/>
        <end position="573"/>
    </location>
</feature>
<dbReference type="Pfam" id="PF02984">
    <property type="entry name" value="Cyclin_C"/>
    <property type="match status" value="1"/>
</dbReference>